<dbReference type="InterPro" id="IPR048248">
    <property type="entry name" value="PUA_eIF2d-like"/>
</dbReference>
<evidence type="ECO:0000259" key="1">
    <source>
        <dbReference type="PROSITE" id="PS50296"/>
    </source>
</evidence>
<dbReference type="Pfam" id="PF17832">
    <property type="entry name" value="Pre-PUA"/>
    <property type="match status" value="1"/>
</dbReference>
<organism evidence="2 3">
    <name type="scientific">Hypsibius exemplaris</name>
    <name type="common">Freshwater tardigrade</name>
    <dbReference type="NCBI Taxonomy" id="2072580"/>
    <lineage>
        <taxon>Eukaryota</taxon>
        <taxon>Metazoa</taxon>
        <taxon>Ecdysozoa</taxon>
        <taxon>Tardigrada</taxon>
        <taxon>Eutardigrada</taxon>
        <taxon>Parachela</taxon>
        <taxon>Hypsibioidea</taxon>
        <taxon>Hypsibiidae</taxon>
        <taxon>Hypsibius</taxon>
    </lineage>
</organism>
<sequence length="602" mass="65014">MFKHPLRIKSQTVVKKSERKALLDQLSAVYPSFTGRDVQSDLFPDGEDIKTLKVVAASPTAAPASGPKNPKDAAITPDTFVVYCNAKTQPFFVSFDVPSNGCAKKAFRNIILPTVYALWKCPKLFPLNFSTVPEVVGKMQNGADLMLAGVTVSESVTELVRNGVETETFLPYASVTVLGSNLPIAIGSLMMDLAELRSRLAPGGELKGKLLKTCHIAGDELWALGDKSLQPVEPLPPAPFSGELSAGGNSEKASTSAADTLLDALMPLGLAGGGSEAGLPVEISEDDMDALFQRVLAITLKSKFSDGKLPVLASTLNSQMMLIGRRVSPHSLDIKHTSYRKFAKFLEEMESDCLLTISKVKEGVQAVASVVWKHPAFADVEALPDEPSASGPSVKIPSSIRQVYIVNGKTASLFGAVDPNMKKGYEFRSTEGVREVLTTYVKSKDLISKTDSKVINLDQTLMDIAVNKTVSFKGEWPMKWGEVFDKVLKEMSTNHEVVFTNGGSVELRGKLVPMDVKVEKKAGNKLVTAIRNLEGLGMDPAEIARELQQVVGATVNVREEPGGQHSVTVQGDQTKLLDKFFFQTLAMPKKFVTGLEKPGKKG</sequence>
<protein>
    <submittedName>
        <fullName evidence="2">Eukaryotic translation initiation factor 2D</fullName>
    </submittedName>
</protein>
<dbReference type="PANTHER" id="PTHR12217:SF4">
    <property type="entry name" value="EUKARYOTIC TRANSLATION INITIATION FACTOR 2D"/>
    <property type="match status" value="1"/>
</dbReference>
<name>A0A9X6NGQ7_HYPEX</name>
<dbReference type="InterPro" id="IPR001950">
    <property type="entry name" value="SUI1"/>
</dbReference>
<keyword evidence="2" id="KW-0396">Initiation factor</keyword>
<evidence type="ECO:0000313" key="2">
    <source>
        <dbReference type="EMBL" id="OWA50336.1"/>
    </source>
</evidence>
<proteinExistence type="predicted"/>
<dbReference type="InterPro" id="IPR036885">
    <property type="entry name" value="SWIB_MDM2_dom_sf"/>
</dbReference>
<dbReference type="InterPro" id="IPR036877">
    <property type="entry name" value="SUI1_dom_sf"/>
</dbReference>
<dbReference type="Gene3D" id="3.30.780.10">
    <property type="entry name" value="SUI1-like domain"/>
    <property type="match status" value="1"/>
</dbReference>
<feature type="domain" description="SUI1" evidence="1">
    <location>
        <begin position="514"/>
        <end position="585"/>
    </location>
</feature>
<comment type="caution">
    <text evidence="2">The sequence shown here is derived from an EMBL/GenBank/DDBJ whole genome shotgun (WGS) entry which is preliminary data.</text>
</comment>
<dbReference type="Pfam" id="PF25304">
    <property type="entry name" value="WHD_eIF2D"/>
    <property type="match status" value="1"/>
</dbReference>
<dbReference type="InterPro" id="IPR039757">
    <property type="entry name" value="EIF2D"/>
</dbReference>
<dbReference type="PROSITE" id="PS50296">
    <property type="entry name" value="SUI1"/>
    <property type="match status" value="1"/>
</dbReference>
<dbReference type="EMBL" id="MTYJ01000188">
    <property type="protein sequence ID" value="OWA50336.1"/>
    <property type="molecule type" value="Genomic_DNA"/>
</dbReference>
<dbReference type="AlphaFoldDB" id="A0A9X6NGQ7"/>
<dbReference type="PANTHER" id="PTHR12217">
    <property type="entry name" value="EUKARYOTIC TRANSLATION INITIATION FACTOR 2D"/>
    <property type="match status" value="1"/>
</dbReference>
<accession>A0A9X6NGQ7</accession>
<keyword evidence="3" id="KW-1185">Reference proteome</keyword>
<reference evidence="3" key="1">
    <citation type="submission" date="2017-01" db="EMBL/GenBank/DDBJ databases">
        <title>Comparative genomics of anhydrobiosis in the tardigrade Hypsibius dujardini.</title>
        <authorList>
            <person name="Yoshida Y."/>
            <person name="Koutsovoulos G."/>
            <person name="Laetsch D."/>
            <person name="Stevens L."/>
            <person name="Kumar S."/>
            <person name="Horikawa D."/>
            <person name="Ishino K."/>
            <person name="Komine S."/>
            <person name="Tomita M."/>
            <person name="Blaxter M."/>
            <person name="Arakawa K."/>
        </authorList>
    </citation>
    <scope>NUCLEOTIDE SEQUENCE [LARGE SCALE GENOMIC DNA]</scope>
    <source>
        <strain evidence="3">Z151</strain>
    </source>
</reference>
<gene>
    <name evidence="2" type="ORF">BV898_14857</name>
</gene>
<dbReference type="Pfam" id="PF01253">
    <property type="entry name" value="SUI1"/>
    <property type="match status" value="1"/>
</dbReference>
<dbReference type="InterPro" id="IPR057429">
    <property type="entry name" value="WH_eIF2D"/>
</dbReference>
<dbReference type="Gene3D" id="3.10.400.20">
    <property type="match status" value="1"/>
</dbReference>
<dbReference type="GO" id="GO:0001731">
    <property type="term" value="P:formation of translation preinitiation complex"/>
    <property type="evidence" value="ECO:0007669"/>
    <property type="project" value="InterPro"/>
</dbReference>
<dbReference type="GO" id="GO:0003743">
    <property type="term" value="F:translation initiation factor activity"/>
    <property type="evidence" value="ECO:0007669"/>
    <property type="project" value="UniProtKB-KW"/>
</dbReference>
<dbReference type="SUPFAM" id="SSF55159">
    <property type="entry name" value="eIF1-like"/>
    <property type="match status" value="1"/>
</dbReference>
<dbReference type="Pfam" id="PF26292">
    <property type="entry name" value="PUA_elF2D"/>
    <property type="match status" value="1"/>
</dbReference>
<evidence type="ECO:0000313" key="3">
    <source>
        <dbReference type="Proteomes" id="UP000192578"/>
    </source>
</evidence>
<dbReference type="SUPFAM" id="SSF47592">
    <property type="entry name" value="SWIB/MDM2 domain"/>
    <property type="match status" value="1"/>
</dbReference>
<dbReference type="OrthoDB" id="199771at2759"/>
<dbReference type="Proteomes" id="UP000192578">
    <property type="component" value="Unassembled WGS sequence"/>
</dbReference>
<dbReference type="Pfam" id="PF26291">
    <property type="entry name" value="SWIB_eIF2D"/>
    <property type="match status" value="1"/>
</dbReference>
<keyword evidence="2" id="KW-0648">Protein biosynthesis</keyword>
<dbReference type="InterPro" id="IPR041366">
    <property type="entry name" value="Pre-PUA"/>
</dbReference>
<dbReference type="InterPro" id="IPR058886">
    <property type="entry name" value="SWIB_eIF2D"/>
</dbReference>